<dbReference type="AlphaFoldDB" id="A0A495CYD9"/>
<protein>
    <submittedName>
        <fullName evidence="2">Uncharacterized protein</fullName>
    </submittedName>
</protein>
<reference evidence="2 3" key="1">
    <citation type="submission" date="2018-10" db="EMBL/GenBank/DDBJ databases">
        <title>Genomic Encyclopedia of Type Strains, Phase IV (KMG-IV): sequencing the most valuable type-strain genomes for metagenomic binning, comparative biology and taxonomic classification.</title>
        <authorList>
            <person name="Goeker M."/>
        </authorList>
    </citation>
    <scope>NUCLEOTIDE SEQUENCE [LARGE SCALE GENOMIC DNA]</scope>
    <source>
        <strain evidence="2 3">DSM 4734</strain>
    </source>
</reference>
<name>A0A495CYD9_9PROT</name>
<organism evidence="2 3">
    <name type="scientific">Maricaulis maris</name>
    <dbReference type="NCBI Taxonomy" id="74318"/>
    <lineage>
        <taxon>Bacteria</taxon>
        <taxon>Pseudomonadati</taxon>
        <taxon>Pseudomonadota</taxon>
        <taxon>Alphaproteobacteria</taxon>
        <taxon>Maricaulales</taxon>
        <taxon>Maricaulaceae</taxon>
        <taxon>Maricaulis</taxon>
    </lineage>
</organism>
<evidence type="ECO:0000313" key="2">
    <source>
        <dbReference type="EMBL" id="RKQ94213.1"/>
    </source>
</evidence>
<comment type="caution">
    <text evidence="2">The sequence shown here is derived from an EMBL/GenBank/DDBJ whole genome shotgun (WGS) entry which is preliminary data.</text>
</comment>
<dbReference type="EMBL" id="RBIM01000008">
    <property type="protein sequence ID" value="RKQ94213.1"/>
    <property type="molecule type" value="Genomic_DNA"/>
</dbReference>
<keyword evidence="1" id="KW-0472">Membrane</keyword>
<gene>
    <name evidence="2" type="ORF">C7435_3187</name>
</gene>
<keyword evidence="1" id="KW-1133">Transmembrane helix</keyword>
<evidence type="ECO:0000313" key="3">
    <source>
        <dbReference type="Proteomes" id="UP000273675"/>
    </source>
</evidence>
<proteinExistence type="predicted"/>
<accession>A0A495CYD9</accession>
<sequence length="131" mass="13911">MFNVFPLLIIPVIIYAIVAYTTGADMSTQVFSVPMVSGSLPLSKGDLLVILGMIMLFMELIKAAGSGTATIINHGLSMMIFVIAMALFLLVGHFSTSTFFLLMLMTLMDTVAGFVVTIVAARRDLAVGDGG</sequence>
<evidence type="ECO:0000256" key="1">
    <source>
        <dbReference type="SAM" id="Phobius"/>
    </source>
</evidence>
<keyword evidence="1" id="KW-0812">Transmembrane</keyword>
<feature type="transmembrane region" description="Helical" evidence="1">
    <location>
        <begin position="76"/>
        <end position="94"/>
    </location>
</feature>
<feature type="transmembrane region" description="Helical" evidence="1">
    <location>
        <begin position="100"/>
        <end position="121"/>
    </location>
</feature>
<dbReference type="Proteomes" id="UP000273675">
    <property type="component" value="Unassembled WGS sequence"/>
</dbReference>
<dbReference type="RefSeq" id="WP_233128344.1">
    <property type="nucleotide sequence ID" value="NZ_RBIM01000008.1"/>
</dbReference>